<dbReference type="KEGG" id="rfo:REIFOR_03345"/>
<evidence type="ECO:0000256" key="2">
    <source>
        <dbReference type="ARBA" id="ARBA00022617"/>
    </source>
</evidence>
<dbReference type="InterPro" id="IPR010980">
    <property type="entry name" value="Cyt_c/b562"/>
</dbReference>
<dbReference type="EMBL" id="CP011797">
    <property type="protein sequence ID" value="ATX78448.1"/>
    <property type="molecule type" value="Genomic_DNA"/>
</dbReference>
<dbReference type="Pfam" id="PF01322">
    <property type="entry name" value="Cytochrom_C_2"/>
    <property type="match status" value="1"/>
</dbReference>
<evidence type="ECO:0000256" key="4">
    <source>
        <dbReference type="ARBA" id="ARBA00022982"/>
    </source>
</evidence>
<evidence type="ECO:0000256" key="8">
    <source>
        <dbReference type="SAM" id="SignalP"/>
    </source>
</evidence>
<keyword evidence="2 7" id="KW-0349">Heme</keyword>
<evidence type="ECO:0000256" key="6">
    <source>
        <dbReference type="PIRSR" id="PIRSR000027-1"/>
    </source>
</evidence>
<dbReference type="PIRSF" id="PIRSF000027">
    <property type="entry name" value="Cytc_c_prime"/>
    <property type="match status" value="1"/>
</dbReference>
<evidence type="ECO:0000313" key="10">
    <source>
        <dbReference type="Proteomes" id="UP000229757"/>
    </source>
</evidence>
<keyword evidence="4" id="KW-0249">Electron transport</keyword>
<feature type="binding site" description="axial binding residue" evidence="6">
    <location>
        <position position="145"/>
    </location>
    <ligand>
        <name>heme c</name>
        <dbReference type="ChEBI" id="CHEBI:61717"/>
    </ligand>
    <ligandPart>
        <name>Fe</name>
        <dbReference type="ChEBI" id="CHEBI:18248"/>
    </ligandPart>
</feature>
<evidence type="ECO:0000313" key="9">
    <source>
        <dbReference type="EMBL" id="ATX78448.1"/>
    </source>
</evidence>
<dbReference type="InterPro" id="IPR002321">
    <property type="entry name" value="Cyt_c_II"/>
</dbReference>
<evidence type="ECO:0000256" key="3">
    <source>
        <dbReference type="ARBA" id="ARBA00022723"/>
    </source>
</evidence>
<organism evidence="9 10">
    <name type="scientific">Reinekea forsetii</name>
    <dbReference type="NCBI Taxonomy" id="1336806"/>
    <lineage>
        <taxon>Bacteria</taxon>
        <taxon>Pseudomonadati</taxon>
        <taxon>Pseudomonadota</taxon>
        <taxon>Gammaproteobacteria</taxon>
        <taxon>Oceanospirillales</taxon>
        <taxon>Saccharospirillaceae</taxon>
        <taxon>Reinekea</taxon>
    </lineage>
</organism>
<dbReference type="GO" id="GO:0042597">
    <property type="term" value="C:periplasmic space"/>
    <property type="evidence" value="ECO:0007669"/>
    <property type="project" value="InterPro"/>
</dbReference>
<dbReference type="GO" id="GO:0005506">
    <property type="term" value="F:iron ion binding"/>
    <property type="evidence" value="ECO:0007669"/>
    <property type="project" value="InterPro"/>
</dbReference>
<dbReference type="OrthoDB" id="5520910at2"/>
<dbReference type="Gene3D" id="1.20.120.10">
    <property type="entry name" value="Cytochrome c/b562"/>
    <property type="match status" value="1"/>
</dbReference>
<keyword evidence="8" id="KW-0732">Signal</keyword>
<proteinExistence type="predicted"/>
<dbReference type="Proteomes" id="UP000229757">
    <property type="component" value="Chromosome"/>
</dbReference>
<dbReference type="RefSeq" id="WP_100258636.1">
    <property type="nucleotide sequence ID" value="NZ_CP011797.1"/>
</dbReference>
<keyword evidence="5 6" id="KW-0408">Iron</keyword>
<dbReference type="GO" id="GO:0009055">
    <property type="term" value="F:electron transfer activity"/>
    <property type="evidence" value="ECO:0007669"/>
    <property type="project" value="InterPro"/>
</dbReference>
<keyword evidence="3 6" id="KW-0479">Metal-binding</keyword>
<dbReference type="PROSITE" id="PS51009">
    <property type="entry name" value="CYTCII"/>
    <property type="match status" value="1"/>
</dbReference>
<feature type="chain" id="PRO_5014668639" evidence="8">
    <location>
        <begin position="22"/>
        <end position="151"/>
    </location>
</feature>
<feature type="binding site" description="covalent" evidence="7">
    <location>
        <position position="144"/>
    </location>
    <ligand>
        <name>heme c</name>
        <dbReference type="ChEBI" id="CHEBI:61717"/>
    </ligand>
</feature>
<name>A0A2K8KUN2_9GAMM</name>
<evidence type="ECO:0000256" key="5">
    <source>
        <dbReference type="ARBA" id="ARBA00023004"/>
    </source>
</evidence>
<keyword evidence="1" id="KW-0813">Transport</keyword>
<dbReference type="AlphaFoldDB" id="A0A2K8KUN2"/>
<comment type="PTM">
    <text evidence="7">Binds 1 heme group per subunit.</text>
</comment>
<evidence type="ECO:0000256" key="7">
    <source>
        <dbReference type="PIRSR" id="PIRSR000027-2"/>
    </source>
</evidence>
<dbReference type="SUPFAM" id="SSF47175">
    <property type="entry name" value="Cytochromes"/>
    <property type="match status" value="1"/>
</dbReference>
<keyword evidence="10" id="KW-1185">Reference proteome</keyword>
<feature type="signal peptide" evidence="8">
    <location>
        <begin position="1"/>
        <end position="21"/>
    </location>
</feature>
<evidence type="ECO:0000256" key="1">
    <source>
        <dbReference type="ARBA" id="ARBA00022448"/>
    </source>
</evidence>
<gene>
    <name evidence="9" type="ORF">REIFOR_03345</name>
</gene>
<protein>
    <submittedName>
        <fullName evidence="9">Cytochrome c-554</fullName>
    </submittedName>
</protein>
<sequence length="151" mass="16183">MKRKQTLFLCLGAALITTALAGDFDREIKARQSFMQVLAYNNGLLANMVRGKVPYDAELAQTAALNLKLAAQMNMSSVWVVGSDMSVAGNDTKTKPELWSTWPKAGSYLTDLGNASALLDGVAGMGLEQMKAAFSDVGKACSACHKDFRAK</sequence>
<dbReference type="GO" id="GO:0022900">
    <property type="term" value="P:electron transport chain"/>
    <property type="evidence" value="ECO:0007669"/>
    <property type="project" value="InterPro"/>
</dbReference>
<feature type="binding site" description="covalent" evidence="7">
    <location>
        <position position="141"/>
    </location>
    <ligand>
        <name>heme c</name>
        <dbReference type="ChEBI" id="CHEBI:61717"/>
    </ligand>
</feature>
<accession>A0A2K8KUN2</accession>
<dbReference type="InterPro" id="IPR012127">
    <property type="entry name" value="Cyt_c_prime"/>
</dbReference>
<dbReference type="GO" id="GO:0020037">
    <property type="term" value="F:heme binding"/>
    <property type="evidence" value="ECO:0007669"/>
    <property type="project" value="InterPro"/>
</dbReference>
<reference evidence="9 10" key="1">
    <citation type="journal article" date="2017" name="Environ. Microbiol.">
        <title>Genomic and physiological analyses of 'Reinekea forsetii' reveal a versatile opportunistic lifestyle during spring algae blooms.</title>
        <authorList>
            <person name="Avci B."/>
            <person name="Hahnke R.L."/>
            <person name="Chafee M."/>
            <person name="Fischer T."/>
            <person name="Gruber-Vodicka H."/>
            <person name="Tegetmeyer H.E."/>
            <person name="Harder J."/>
            <person name="Fuchs B.M."/>
            <person name="Amann R.I."/>
            <person name="Teeling H."/>
        </authorList>
    </citation>
    <scope>NUCLEOTIDE SEQUENCE [LARGE SCALE GENOMIC DNA]</scope>
    <source>
        <strain evidence="9 10">Hel1_31_D35</strain>
    </source>
</reference>